<dbReference type="GO" id="GO:0000981">
    <property type="term" value="F:DNA-binding transcription factor activity, RNA polymerase II-specific"/>
    <property type="evidence" value="ECO:0007669"/>
    <property type="project" value="TreeGrafter"/>
</dbReference>
<evidence type="ECO:0000256" key="12">
    <source>
        <dbReference type="SAM" id="MobiDB-lite"/>
    </source>
</evidence>
<evidence type="ECO:0000313" key="15">
    <source>
        <dbReference type="Proteomes" id="UP000747542"/>
    </source>
</evidence>
<keyword evidence="11" id="KW-0175">Coiled coil</keyword>
<evidence type="ECO:0000256" key="2">
    <source>
        <dbReference type="ARBA" id="ARBA00022491"/>
    </source>
</evidence>
<keyword evidence="2" id="KW-0678">Repressor</keyword>
<evidence type="ECO:0000256" key="4">
    <source>
        <dbReference type="ARBA" id="ARBA00023125"/>
    </source>
</evidence>
<reference evidence="14" key="1">
    <citation type="journal article" date="2021" name="Sci. Adv.">
        <title>The American lobster genome reveals insights on longevity, neural, and immune adaptations.</title>
        <authorList>
            <person name="Polinski J.M."/>
            <person name="Zimin A.V."/>
            <person name="Clark K.F."/>
            <person name="Kohn A.B."/>
            <person name="Sadowski N."/>
            <person name="Timp W."/>
            <person name="Ptitsyn A."/>
            <person name="Khanna P."/>
            <person name="Romanova D.Y."/>
            <person name="Williams P."/>
            <person name="Greenwood S.J."/>
            <person name="Moroz L.L."/>
            <person name="Walt D.R."/>
            <person name="Bodnar A.G."/>
        </authorList>
    </citation>
    <scope>NUCLEOTIDE SEQUENCE</scope>
    <source>
        <strain evidence="14">GMGI-L3</strain>
    </source>
</reference>
<keyword evidence="5" id="KW-0804">Transcription</keyword>
<evidence type="ECO:0000256" key="10">
    <source>
        <dbReference type="ARBA" id="ARBA00083368"/>
    </source>
</evidence>
<dbReference type="Pfam" id="PF00010">
    <property type="entry name" value="HLH"/>
    <property type="match status" value="1"/>
</dbReference>
<dbReference type="PANTHER" id="PTHR11969:SF99">
    <property type="entry name" value="MAX-BINDING PROTEIN MNT"/>
    <property type="match status" value="1"/>
</dbReference>
<feature type="region of interest" description="Disordered" evidence="12">
    <location>
        <begin position="26"/>
        <end position="213"/>
    </location>
</feature>
<dbReference type="CDD" id="cd11402">
    <property type="entry name" value="bHLHzip_Mnt"/>
    <property type="match status" value="1"/>
</dbReference>
<feature type="compositionally biased region" description="Polar residues" evidence="12">
    <location>
        <begin position="465"/>
        <end position="481"/>
    </location>
</feature>
<keyword evidence="3" id="KW-0805">Transcription regulation</keyword>
<dbReference type="GO" id="GO:0005634">
    <property type="term" value="C:nucleus"/>
    <property type="evidence" value="ECO:0007669"/>
    <property type="project" value="UniProtKB-SubCell"/>
</dbReference>
<dbReference type="GO" id="GO:0046983">
    <property type="term" value="F:protein dimerization activity"/>
    <property type="evidence" value="ECO:0007669"/>
    <property type="project" value="InterPro"/>
</dbReference>
<evidence type="ECO:0000256" key="7">
    <source>
        <dbReference type="ARBA" id="ARBA00057176"/>
    </source>
</evidence>
<evidence type="ECO:0000256" key="9">
    <source>
        <dbReference type="ARBA" id="ARBA00070444"/>
    </source>
</evidence>
<dbReference type="PANTHER" id="PTHR11969">
    <property type="entry name" value="MAX DIMERIZATION, MAD"/>
    <property type="match status" value="1"/>
</dbReference>
<evidence type="ECO:0000256" key="1">
    <source>
        <dbReference type="ARBA" id="ARBA00004123"/>
    </source>
</evidence>
<proteinExistence type="predicted"/>
<organism evidence="14 15">
    <name type="scientific">Homarus americanus</name>
    <name type="common">American lobster</name>
    <dbReference type="NCBI Taxonomy" id="6706"/>
    <lineage>
        <taxon>Eukaryota</taxon>
        <taxon>Metazoa</taxon>
        <taxon>Ecdysozoa</taxon>
        <taxon>Arthropoda</taxon>
        <taxon>Crustacea</taxon>
        <taxon>Multicrustacea</taxon>
        <taxon>Malacostraca</taxon>
        <taxon>Eumalacostraca</taxon>
        <taxon>Eucarida</taxon>
        <taxon>Decapoda</taxon>
        <taxon>Pleocyemata</taxon>
        <taxon>Astacidea</taxon>
        <taxon>Nephropoidea</taxon>
        <taxon>Nephropidae</taxon>
        <taxon>Homarus</taxon>
    </lineage>
</organism>
<sequence>MVKMGLKELDPAEKWTHPPKKKWIFNYLADDDGGDDGAPDETGKREVFRRDNTYSRVPPTTTTPPTTTNNNTHHHHYHHHHHHLNNNHSGGGLATATSPPPPRTAPSSPGHAREELQHHQHQQRRVPALTPPMGSVRGGVVGCGGQQQTSPRTSVSYPGSPASSSPPHLTVTPRGSAASPLGLLSAFRQDSSSPPTTSTASSASSSDPSSITRLPHDAALHLTNGLTRHNGLSKSLAALSPSPHTLTHHGLYSPEDPAFKDDKKRSGSTPSREVHNKLEKNRRAHLKECFETLRRQLPSMDDKKISNQTILKAAHRHIQNLKRKEREYEHEMERLAREKIAHQQKLSVLKKELSARWDHIDFNALLPDMASLEQHRDKETKSTTTASEQPDLEDDTPRDAGTQASSIAAPCTLSPRLHSEPPRGAITFATIGIDGSSNIGSSGLVPRDHFTDPNQPLNLSTSIVDSSRASPRMQQLVSQGRSPHHNGEWGSRQASPHYTSAAYTTSSEEDTWPSPDSTVAPTLTRETVTSVHGEHLPIMGSTGIHLPAQLVAGGMQLNGAPGGLLGQPAIQVITPEGYKLLPADHAPNGAKPLTITLAHPADGLDRGENSDEVKTSAGPMMVALKNGLPALHLTVPTTARSLSHTQGANGAITTVPLNLSVGGGPTVKVTQATTSSILSSYVPITHPNGITQLVSAGLGSSMGTLVSGIGPSIVTPLVVSQQQRGGMPGTVTTVGSKGIKATAMGGTATSMPLVSTQYTTSLASGLGGLVKPVVVVSAPAAVAGLMAGAHTVASGKP</sequence>
<dbReference type="SMART" id="SM00353">
    <property type="entry name" value="HLH"/>
    <property type="match status" value="1"/>
</dbReference>
<feature type="compositionally biased region" description="Low complexity" evidence="12">
    <location>
        <begin position="154"/>
        <end position="167"/>
    </location>
</feature>
<dbReference type="OrthoDB" id="419455at2759"/>
<feature type="compositionally biased region" description="Low complexity" evidence="12">
    <location>
        <begin position="58"/>
        <end position="71"/>
    </location>
</feature>
<comment type="subcellular location">
    <subcellularLocation>
        <location evidence="1">Nucleus</location>
    </subcellularLocation>
</comment>
<dbReference type="FunFam" id="4.10.280.10:FF:000034">
    <property type="entry name" value="MAX network transcriptional repressor"/>
    <property type="match status" value="1"/>
</dbReference>
<keyword evidence="4" id="KW-0238">DNA-binding</keyword>
<evidence type="ECO:0000313" key="14">
    <source>
        <dbReference type="EMBL" id="KAG7177046.1"/>
    </source>
</evidence>
<dbReference type="AlphaFoldDB" id="A0A8J5TKK6"/>
<dbReference type="PROSITE" id="PS50888">
    <property type="entry name" value="BHLH"/>
    <property type="match status" value="1"/>
</dbReference>
<evidence type="ECO:0000259" key="13">
    <source>
        <dbReference type="PROSITE" id="PS50888"/>
    </source>
</evidence>
<evidence type="ECO:0000256" key="11">
    <source>
        <dbReference type="SAM" id="Coils"/>
    </source>
</evidence>
<feature type="compositionally biased region" description="Basic residues" evidence="12">
    <location>
        <begin position="72"/>
        <end position="85"/>
    </location>
</feature>
<feature type="compositionally biased region" description="Polar residues" evidence="12">
    <location>
        <begin position="492"/>
        <end position="506"/>
    </location>
</feature>
<keyword evidence="15" id="KW-1185">Reference proteome</keyword>
<dbReference type="InterPro" id="IPR011598">
    <property type="entry name" value="bHLH_dom"/>
</dbReference>
<comment type="caution">
    <text evidence="14">The sequence shown here is derived from an EMBL/GenBank/DDBJ whole genome shotgun (WGS) entry which is preliminary data.</text>
</comment>
<feature type="region of interest" description="Disordered" evidence="12">
    <location>
        <begin position="374"/>
        <end position="423"/>
    </location>
</feature>
<comment type="function">
    <text evidence="7">Binds DNA as a heterodimer with MAX and represses transcription. Binds to the canonical E box sequence 5'-CACGTG-3' and, with higher affinity, to 5'-CACGCG-3'.</text>
</comment>
<evidence type="ECO:0000256" key="6">
    <source>
        <dbReference type="ARBA" id="ARBA00023242"/>
    </source>
</evidence>
<evidence type="ECO:0000256" key="5">
    <source>
        <dbReference type="ARBA" id="ARBA00023163"/>
    </source>
</evidence>
<evidence type="ECO:0000256" key="8">
    <source>
        <dbReference type="ARBA" id="ARBA00062701"/>
    </source>
</evidence>
<feature type="region of interest" description="Disordered" evidence="12">
    <location>
        <begin position="236"/>
        <end position="274"/>
    </location>
</feature>
<accession>A0A8J5TKK6</accession>
<feature type="compositionally biased region" description="Gly residues" evidence="12">
    <location>
        <begin position="136"/>
        <end position="145"/>
    </location>
</feature>
<evidence type="ECO:0000256" key="3">
    <source>
        <dbReference type="ARBA" id="ARBA00023015"/>
    </source>
</evidence>
<keyword evidence="6" id="KW-0539">Nucleus</keyword>
<feature type="compositionally biased region" description="Acidic residues" evidence="12">
    <location>
        <begin position="29"/>
        <end position="39"/>
    </location>
</feature>
<feature type="coiled-coil region" evidence="11">
    <location>
        <begin position="311"/>
        <end position="352"/>
    </location>
</feature>
<feature type="compositionally biased region" description="Basic and acidic residues" evidence="12">
    <location>
        <begin position="41"/>
        <end position="53"/>
    </location>
</feature>
<protein>
    <recommendedName>
        <fullName evidence="9">Max-binding protein MNT</fullName>
    </recommendedName>
    <alternativeName>
        <fullName evidence="10">Myc antagonist MNT</fullName>
    </alternativeName>
</protein>
<comment type="subunit">
    <text evidence="8">Efficient DNA binding requires dimerization with another bHLH protein. Binds DNA as a homodimer or a heterodimer with MAX.</text>
</comment>
<dbReference type="EMBL" id="JAHLQT010002534">
    <property type="protein sequence ID" value="KAG7177046.1"/>
    <property type="molecule type" value="Genomic_DNA"/>
</dbReference>
<dbReference type="Proteomes" id="UP000747542">
    <property type="component" value="Unassembled WGS sequence"/>
</dbReference>
<gene>
    <name evidence="14" type="primary">Mnt-L</name>
    <name evidence="14" type="ORF">Hamer_G000268</name>
</gene>
<name>A0A8J5TKK6_HOMAM</name>
<feature type="domain" description="BHLH" evidence="13">
    <location>
        <begin position="270"/>
        <end position="321"/>
    </location>
</feature>
<dbReference type="GO" id="GO:0000978">
    <property type="term" value="F:RNA polymerase II cis-regulatory region sequence-specific DNA binding"/>
    <property type="evidence" value="ECO:0007669"/>
    <property type="project" value="TreeGrafter"/>
</dbReference>
<feature type="region of interest" description="Disordered" evidence="12">
    <location>
        <begin position="465"/>
        <end position="520"/>
    </location>
</feature>
<feature type="compositionally biased region" description="Low complexity" evidence="12">
    <location>
        <begin position="190"/>
        <end position="210"/>
    </location>
</feature>